<evidence type="ECO:0000256" key="4">
    <source>
        <dbReference type="ARBA" id="ARBA00022454"/>
    </source>
</evidence>
<dbReference type="PANTHER" id="PTHR48118">
    <property type="entry name" value="SPINDLE AND KINETOCHORE-ASSOCIATED PROTEIN 3"/>
    <property type="match status" value="1"/>
</dbReference>
<keyword evidence="6" id="KW-0132">Cell division</keyword>
<feature type="region of interest" description="Disordered" evidence="14">
    <location>
        <begin position="110"/>
        <end position="148"/>
    </location>
</feature>
<evidence type="ECO:0000256" key="1">
    <source>
        <dbReference type="ARBA" id="ARBA00004186"/>
    </source>
</evidence>
<reference evidence="15" key="1">
    <citation type="submission" date="2019-09" db="EMBL/GenBank/DDBJ databases">
        <title>Bird 10,000 Genomes (B10K) Project - Family phase.</title>
        <authorList>
            <person name="Zhang G."/>
        </authorList>
    </citation>
    <scope>NUCLEOTIDE SEQUENCE</scope>
    <source>
        <strain evidence="15">B10K-DU-025-06</strain>
        <tissue evidence="15">Mixed tissue sample</tissue>
    </source>
</reference>
<dbReference type="GO" id="GO:0000278">
    <property type="term" value="P:mitotic cell cycle"/>
    <property type="evidence" value="ECO:0007669"/>
    <property type="project" value="TreeGrafter"/>
</dbReference>
<evidence type="ECO:0000313" key="15">
    <source>
        <dbReference type="EMBL" id="NXD67700.1"/>
    </source>
</evidence>
<keyword evidence="13" id="KW-0175">Coiled coil</keyword>
<dbReference type="EMBL" id="WBNI01000431">
    <property type="protein sequence ID" value="NXD67700.1"/>
    <property type="molecule type" value="Genomic_DNA"/>
</dbReference>
<dbReference type="Proteomes" id="UP000637704">
    <property type="component" value="Unassembled WGS sequence"/>
</dbReference>
<feature type="region of interest" description="Disordered" evidence="14">
    <location>
        <begin position="432"/>
        <end position="453"/>
    </location>
</feature>
<evidence type="ECO:0000256" key="12">
    <source>
        <dbReference type="ARBA" id="ARBA00023328"/>
    </source>
</evidence>
<keyword evidence="4" id="KW-0158">Chromosome</keyword>
<dbReference type="GO" id="GO:0051301">
    <property type="term" value="P:cell division"/>
    <property type="evidence" value="ECO:0007669"/>
    <property type="project" value="UniProtKB-KW"/>
</dbReference>
<accession>A0A851Y3J3</accession>
<organism evidence="15 16">
    <name type="scientific">Eolophus roseicapilla</name>
    <name type="common">Galah cockatoo</name>
    <name type="synonym">Cacatua roseicapilla</name>
    <dbReference type="NCBI Taxonomy" id="176039"/>
    <lineage>
        <taxon>Eukaryota</taxon>
        <taxon>Metazoa</taxon>
        <taxon>Chordata</taxon>
        <taxon>Craniata</taxon>
        <taxon>Vertebrata</taxon>
        <taxon>Euteleostomi</taxon>
        <taxon>Archelosauria</taxon>
        <taxon>Archosauria</taxon>
        <taxon>Dinosauria</taxon>
        <taxon>Saurischia</taxon>
        <taxon>Theropoda</taxon>
        <taxon>Coelurosauria</taxon>
        <taxon>Aves</taxon>
        <taxon>Neognathae</taxon>
        <taxon>Neoaves</taxon>
        <taxon>Telluraves</taxon>
        <taxon>Australaves</taxon>
        <taxon>Psittaciformes</taxon>
        <taxon>Cacatuidae</taxon>
        <taxon>Eolophus</taxon>
    </lineage>
</organism>
<comment type="similarity">
    <text evidence="3">Belongs to the SKA3 family.</text>
</comment>
<evidence type="ECO:0000256" key="14">
    <source>
        <dbReference type="SAM" id="MobiDB-lite"/>
    </source>
</evidence>
<evidence type="ECO:0000313" key="16">
    <source>
        <dbReference type="Proteomes" id="UP000637704"/>
    </source>
</evidence>
<dbReference type="InterPro" id="IPR033341">
    <property type="entry name" value="SKA3"/>
</dbReference>
<keyword evidence="7" id="KW-0493">Microtubule</keyword>
<sequence length="545" mass="61984">MDSSRSFFGKLRSVAVRLEKEVKQLEQVLNGENTEDDEDVPPMKVLHDLHCEVSSLKEVLNASLRKSCSNRQAINEFIKASKILMQRNEADLEEIRKLFQKNGYKTHEEVISDSTASVQNKSDEDKTDNAPDLPAGTEKSLVPSDPLRNPRLSDFGLSQYSFYRPWSVVEGQHTTNVHRANLNNRTPLKALTPCTLPKTPKCKLKMDDYECVTPKLEHFGISEHTMCMNEDYTMSLIHKTAQTSKNAKCCHETHLPYSPSLDCTTIRIFHIQSLSKGKMHSVSVIFAFLNLGFEAVLSARVLVFRLVKDDHEVTVRDMTSRKIMVTPGSKSKVTPENGKLKKSNWMASPMMPVFCTPDVRIPSRTNSTVLSRLPETNEQPLPSHTETPQCPDFETRWIKAEAKFFNSNSVSFHTHYHKHNLLSLLQEVEQGGKTESVTKNDATDTQRKEDSISFAESSDEYLKHLRDPSPPKIKHYDQLLNTPPPPEITKIPDDVLQILCKYSGKVHSNTKEMETETGNATKYENDVTDNCNKENRYDQILQIFL</sequence>
<protein>
    <submittedName>
        <fullName evidence="15">SKA3 protein</fullName>
    </submittedName>
</protein>
<dbReference type="GO" id="GO:0007059">
    <property type="term" value="P:chromosome segregation"/>
    <property type="evidence" value="ECO:0007669"/>
    <property type="project" value="InterPro"/>
</dbReference>
<feature type="non-terminal residue" evidence="15">
    <location>
        <position position="545"/>
    </location>
</feature>
<evidence type="ECO:0000256" key="10">
    <source>
        <dbReference type="ARBA" id="ARBA00023212"/>
    </source>
</evidence>
<dbReference type="AlphaFoldDB" id="A0A851Y3J3"/>
<keyword evidence="9" id="KW-0995">Kinetochore</keyword>
<dbReference type="GO" id="GO:0005876">
    <property type="term" value="C:spindle microtubule"/>
    <property type="evidence" value="ECO:0007669"/>
    <property type="project" value="TreeGrafter"/>
</dbReference>
<keyword evidence="8" id="KW-0498">Mitosis</keyword>
<evidence type="ECO:0000256" key="6">
    <source>
        <dbReference type="ARBA" id="ARBA00022618"/>
    </source>
</evidence>
<keyword evidence="5" id="KW-0963">Cytoplasm</keyword>
<keyword evidence="12" id="KW-0137">Centromere</keyword>
<evidence type="ECO:0000256" key="5">
    <source>
        <dbReference type="ARBA" id="ARBA00022490"/>
    </source>
</evidence>
<comment type="subcellular location">
    <subcellularLocation>
        <location evidence="2">Chromosome</location>
        <location evidence="2">Centromere</location>
        <location evidence="2">Kinetochore</location>
    </subcellularLocation>
    <subcellularLocation>
        <location evidence="1">Cytoplasm</location>
        <location evidence="1">Cytoskeleton</location>
        <location evidence="1">Spindle</location>
    </subcellularLocation>
</comment>
<dbReference type="GO" id="GO:0000940">
    <property type="term" value="C:outer kinetochore"/>
    <property type="evidence" value="ECO:0007669"/>
    <property type="project" value="InterPro"/>
</dbReference>
<proteinExistence type="inferred from homology"/>
<dbReference type="Gene3D" id="6.10.250.1400">
    <property type="match status" value="1"/>
</dbReference>
<comment type="caution">
    <text evidence="15">The sequence shown here is derived from an EMBL/GenBank/DDBJ whole genome shotgun (WGS) entry which is preliminary data.</text>
</comment>
<evidence type="ECO:0000256" key="3">
    <source>
        <dbReference type="ARBA" id="ARBA00007716"/>
    </source>
</evidence>
<evidence type="ECO:0000256" key="7">
    <source>
        <dbReference type="ARBA" id="ARBA00022701"/>
    </source>
</evidence>
<name>A0A851Y3J3_EOLRO</name>
<evidence type="ECO:0000256" key="2">
    <source>
        <dbReference type="ARBA" id="ARBA00004629"/>
    </source>
</evidence>
<keyword evidence="10" id="KW-0206">Cytoskeleton</keyword>
<feature type="compositionally biased region" description="Basic and acidic residues" evidence="14">
    <location>
        <begin position="432"/>
        <end position="451"/>
    </location>
</feature>
<feature type="coiled-coil region" evidence="13">
    <location>
        <begin position="8"/>
        <end position="35"/>
    </location>
</feature>
<keyword evidence="11" id="KW-0131">Cell cycle</keyword>
<feature type="non-terminal residue" evidence="15">
    <location>
        <position position="1"/>
    </location>
</feature>
<evidence type="ECO:0000256" key="8">
    <source>
        <dbReference type="ARBA" id="ARBA00022776"/>
    </source>
</evidence>
<dbReference type="PANTHER" id="PTHR48118:SF1">
    <property type="entry name" value="SPINDLE AND KINETOCHORE-ASSOCIATED PROTEIN 3"/>
    <property type="match status" value="1"/>
</dbReference>
<gene>
    <name evidence="15" type="primary">Ska3</name>
    <name evidence="15" type="ORF">EOLROS_R13247</name>
</gene>
<evidence type="ECO:0000256" key="13">
    <source>
        <dbReference type="SAM" id="Coils"/>
    </source>
</evidence>
<keyword evidence="16" id="KW-1185">Reference proteome</keyword>
<evidence type="ECO:0000256" key="9">
    <source>
        <dbReference type="ARBA" id="ARBA00022838"/>
    </source>
</evidence>
<evidence type="ECO:0000256" key="11">
    <source>
        <dbReference type="ARBA" id="ARBA00023306"/>
    </source>
</evidence>